<dbReference type="Pfam" id="PF00563">
    <property type="entry name" value="EAL"/>
    <property type="match status" value="1"/>
</dbReference>
<dbReference type="PANTHER" id="PTHR33121:SF71">
    <property type="entry name" value="OXYGEN SENSOR PROTEIN DOSP"/>
    <property type="match status" value="1"/>
</dbReference>
<dbReference type="InterPro" id="IPR001789">
    <property type="entry name" value="Sig_transdc_resp-reg_receiver"/>
</dbReference>
<reference evidence="4 5" key="1">
    <citation type="submission" date="2018-01" db="EMBL/GenBank/DDBJ databases">
        <title>Draft genome sequences of six Vibrio diazotrophicus strains isolated from deep-sea sediments of the Baltic Sea.</title>
        <authorList>
            <person name="Castillo D."/>
            <person name="Vandieken V."/>
            <person name="Chiang O."/>
            <person name="Middelboe M."/>
        </authorList>
    </citation>
    <scope>NUCLEOTIDE SEQUENCE [LARGE SCALE GENOMIC DNA]</scope>
    <source>
        <strain evidence="4 5">60.27F</strain>
    </source>
</reference>
<gene>
    <name evidence="4" type="ORF">C1N32_02745</name>
</gene>
<dbReference type="OrthoDB" id="9812358at2"/>
<name>A0A2J8I5Z3_VIBDI</name>
<evidence type="ECO:0000259" key="2">
    <source>
        <dbReference type="PROSITE" id="PS50110"/>
    </source>
</evidence>
<keyword evidence="1" id="KW-0597">Phosphoprotein</keyword>
<dbReference type="SUPFAM" id="SSF141868">
    <property type="entry name" value="EAL domain-like"/>
    <property type="match status" value="1"/>
</dbReference>
<dbReference type="PROSITE" id="PS50883">
    <property type="entry name" value="EAL"/>
    <property type="match status" value="1"/>
</dbReference>
<dbReference type="SMART" id="SM00448">
    <property type="entry name" value="REC"/>
    <property type="match status" value="1"/>
</dbReference>
<dbReference type="SUPFAM" id="SSF52172">
    <property type="entry name" value="CheY-like"/>
    <property type="match status" value="1"/>
</dbReference>
<dbReference type="CDD" id="cd01948">
    <property type="entry name" value="EAL"/>
    <property type="match status" value="1"/>
</dbReference>
<dbReference type="InterPro" id="IPR035919">
    <property type="entry name" value="EAL_sf"/>
</dbReference>
<accession>A0A2J8I5Z3</accession>
<proteinExistence type="predicted"/>
<feature type="domain" description="Response regulatory" evidence="2">
    <location>
        <begin position="5"/>
        <end position="125"/>
    </location>
</feature>
<organism evidence="4 5">
    <name type="scientific">Vibrio diazotrophicus</name>
    <dbReference type="NCBI Taxonomy" id="685"/>
    <lineage>
        <taxon>Bacteria</taxon>
        <taxon>Pseudomonadati</taxon>
        <taxon>Pseudomonadota</taxon>
        <taxon>Gammaproteobacteria</taxon>
        <taxon>Vibrionales</taxon>
        <taxon>Vibrionaceae</taxon>
        <taxon>Vibrio</taxon>
    </lineage>
</organism>
<dbReference type="GO" id="GO:0000160">
    <property type="term" value="P:phosphorelay signal transduction system"/>
    <property type="evidence" value="ECO:0007669"/>
    <property type="project" value="InterPro"/>
</dbReference>
<evidence type="ECO:0000313" key="4">
    <source>
        <dbReference type="EMBL" id="PNI05929.1"/>
    </source>
</evidence>
<dbReference type="CDD" id="cd17546">
    <property type="entry name" value="REC_hyHK_CKI1_RcsC-like"/>
    <property type="match status" value="1"/>
</dbReference>
<comment type="caution">
    <text evidence="4">The sequence shown here is derived from an EMBL/GenBank/DDBJ whole genome shotgun (WGS) entry which is preliminary data.</text>
</comment>
<evidence type="ECO:0008006" key="6">
    <source>
        <dbReference type="Google" id="ProtNLM"/>
    </source>
</evidence>
<dbReference type="PANTHER" id="PTHR33121">
    <property type="entry name" value="CYCLIC DI-GMP PHOSPHODIESTERASE PDEF"/>
    <property type="match status" value="1"/>
</dbReference>
<evidence type="ECO:0000313" key="5">
    <source>
        <dbReference type="Proteomes" id="UP000236449"/>
    </source>
</evidence>
<dbReference type="AlphaFoldDB" id="A0A2J8I5Z3"/>
<dbReference type="Gene3D" id="3.20.20.450">
    <property type="entry name" value="EAL domain"/>
    <property type="match status" value="1"/>
</dbReference>
<feature type="modified residue" description="4-aspartylphosphate" evidence="1">
    <location>
        <position position="55"/>
    </location>
</feature>
<dbReference type="InterPro" id="IPR050706">
    <property type="entry name" value="Cyclic-di-GMP_PDE-like"/>
</dbReference>
<dbReference type="EMBL" id="POSK01000002">
    <property type="protein sequence ID" value="PNI05929.1"/>
    <property type="molecule type" value="Genomic_DNA"/>
</dbReference>
<dbReference type="InterPro" id="IPR001633">
    <property type="entry name" value="EAL_dom"/>
</dbReference>
<dbReference type="Proteomes" id="UP000236449">
    <property type="component" value="Unassembled WGS sequence"/>
</dbReference>
<dbReference type="Pfam" id="PF00072">
    <property type="entry name" value="Response_reg"/>
    <property type="match status" value="1"/>
</dbReference>
<dbReference type="PROSITE" id="PS50110">
    <property type="entry name" value="RESPONSE_REGULATORY"/>
    <property type="match status" value="1"/>
</dbReference>
<protein>
    <recommendedName>
        <fullName evidence="6">Diguanylate phosphodiesterase</fullName>
    </recommendedName>
</protein>
<dbReference type="SMART" id="SM00052">
    <property type="entry name" value="EAL"/>
    <property type="match status" value="1"/>
</dbReference>
<sequence length="387" mass="43447">MKELAALIVDDNPIQLSVMERQLTKFGITNLMACNSGQEALRAVSEHQFDIIFSDIMMPEMDGISLIRHLDNLGYQGALAITSSVESSIVSSLTYMSKKLGFSNVYELSKPVTDAVLEEMFQKEAIIKKTAIKQKLKSVDMEELVNALQQGQFKNYYQPQLDYTTGKIVGLEALARWVHPSKGMIFPDIFIPMLHDGGMEYHLFKVVLDNVLSDLSENRIQCRVAINVTQQDLEIPSFADYLLEQCTHHGVDPSLITLELTEQDIYNESIEMITNVTRMRLYGVGISIDDFGTGSSSYLKLSHLPFTEIKIDKNFVFGCLIDATKQSIIRSMCTLSKSLHINLVSEGVEDDATWKLMQSLGVDVCQGYLTGRPMPIEALSLFDVHQH</sequence>
<dbReference type="RefSeq" id="WP_102965342.1">
    <property type="nucleotide sequence ID" value="NZ_POSK01000002.1"/>
</dbReference>
<dbReference type="InterPro" id="IPR011006">
    <property type="entry name" value="CheY-like_superfamily"/>
</dbReference>
<dbReference type="GO" id="GO:0071111">
    <property type="term" value="F:cyclic-guanylate-specific phosphodiesterase activity"/>
    <property type="evidence" value="ECO:0007669"/>
    <property type="project" value="InterPro"/>
</dbReference>
<evidence type="ECO:0000256" key="1">
    <source>
        <dbReference type="PROSITE-ProRule" id="PRU00169"/>
    </source>
</evidence>
<feature type="domain" description="EAL" evidence="3">
    <location>
        <begin position="137"/>
        <end position="387"/>
    </location>
</feature>
<dbReference type="Gene3D" id="3.40.50.2300">
    <property type="match status" value="1"/>
</dbReference>
<evidence type="ECO:0000259" key="3">
    <source>
        <dbReference type="PROSITE" id="PS50883"/>
    </source>
</evidence>